<evidence type="ECO:0000313" key="1">
    <source>
        <dbReference type="EMBL" id="KIJ64902.1"/>
    </source>
</evidence>
<dbReference type="AlphaFoldDB" id="A0A0C9WG68"/>
<dbReference type="Proteomes" id="UP000053820">
    <property type="component" value="Unassembled WGS sequence"/>
</dbReference>
<protein>
    <submittedName>
        <fullName evidence="1">Uncharacterized protein</fullName>
    </submittedName>
</protein>
<organism evidence="1 2">
    <name type="scientific">Hydnomerulius pinastri MD-312</name>
    <dbReference type="NCBI Taxonomy" id="994086"/>
    <lineage>
        <taxon>Eukaryota</taxon>
        <taxon>Fungi</taxon>
        <taxon>Dikarya</taxon>
        <taxon>Basidiomycota</taxon>
        <taxon>Agaricomycotina</taxon>
        <taxon>Agaricomycetes</taxon>
        <taxon>Agaricomycetidae</taxon>
        <taxon>Boletales</taxon>
        <taxon>Boletales incertae sedis</taxon>
        <taxon>Leucogyrophana</taxon>
    </lineage>
</organism>
<name>A0A0C9WG68_9AGAM</name>
<sequence>MVGDRVGFHHLAPMLTEILHRLNSRALLSLLQNSEVVLELENASVPRTLQFNSHTDSHSNEQSRKVCYNDARRFTDKFDANLISVLPRSWS</sequence>
<dbReference type="HOGENOM" id="CLU_2427273_0_0_1"/>
<proteinExistence type="predicted"/>
<evidence type="ECO:0000313" key="2">
    <source>
        <dbReference type="Proteomes" id="UP000053820"/>
    </source>
</evidence>
<gene>
    <name evidence="1" type="ORF">HYDPIDRAFT_111575</name>
</gene>
<accession>A0A0C9WG68</accession>
<dbReference type="EMBL" id="KN839845">
    <property type="protein sequence ID" value="KIJ64902.1"/>
    <property type="molecule type" value="Genomic_DNA"/>
</dbReference>
<reference evidence="1 2" key="1">
    <citation type="submission" date="2014-04" db="EMBL/GenBank/DDBJ databases">
        <title>Evolutionary Origins and Diversification of the Mycorrhizal Mutualists.</title>
        <authorList>
            <consortium name="DOE Joint Genome Institute"/>
            <consortium name="Mycorrhizal Genomics Consortium"/>
            <person name="Kohler A."/>
            <person name="Kuo A."/>
            <person name="Nagy L.G."/>
            <person name="Floudas D."/>
            <person name="Copeland A."/>
            <person name="Barry K.W."/>
            <person name="Cichocki N."/>
            <person name="Veneault-Fourrey C."/>
            <person name="LaButti K."/>
            <person name="Lindquist E.A."/>
            <person name="Lipzen A."/>
            <person name="Lundell T."/>
            <person name="Morin E."/>
            <person name="Murat C."/>
            <person name="Riley R."/>
            <person name="Ohm R."/>
            <person name="Sun H."/>
            <person name="Tunlid A."/>
            <person name="Henrissat B."/>
            <person name="Grigoriev I.V."/>
            <person name="Hibbett D.S."/>
            <person name="Martin F."/>
        </authorList>
    </citation>
    <scope>NUCLEOTIDE SEQUENCE [LARGE SCALE GENOMIC DNA]</scope>
    <source>
        <strain evidence="1 2">MD-312</strain>
    </source>
</reference>
<keyword evidence="2" id="KW-1185">Reference proteome</keyword>